<feature type="domain" description="BON" evidence="3">
    <location>
        <begin position="152"/>
        <end position="220"/>
    </location>
</feature>
<keyword evidence="6" id="KW-1185">Reference proteome</keyword>
<evidence type="ECO:0000313" key="6">
    <source>
        <dbReference type="Proteomes" id="UP000249499"/>
    </source>
</evidence>
<sequence length="220" mass="23447">MLAKNVMTTSVISIQPTASVRSAALSMIAHSISGLPVVDDDGLMIGIVTEGDLLRRVAVRAQDRHYDLPGPNDPPSLDDYVHTHGWSVRDAMCSDIITAGPDTDVREIAGIMLSHGIKRVPILDKGQLIGIVSRCDLLGMIIDAPFDIVASGDEGIRLAISTRLQDDLGIDPAHVKVTVSGARVSVGGRLETDLQQKAVRVLVESVHGVTGYTDHTTLTD</sequence>
<dbReference type="InterPro" id="IPR051257">
    <property type="entry name" value="Diverse_CBS-Domain"/>
</dbReference>
<evidence type="ECO:0000259" key="4">
    <source>
        <dbReference type="PROSITE" id="PS51371"/>
    </source>
</evidence>
<reference evidence="5 6" key="1">
    <citation type="journal article" date="2018" name="Sci. Rep.">
        <title>Rhizobium tumorigenes sp. nov., a novel plant tumorigenic bacterium isolated from cane gall tumors on thornless blackberry.</title>
        <authorList>
            <person name="Kuzmanovi N."/>
            <person name="Smalla K."/>
            <person name="Gronow S."/>
            <person name="PuBawska J."/>
        </authorList>
    </citation>
    <scope>NUCLEOTIDE SEQUENCE [LARGE SCALE GENOMIC DNA]</scope>
    <source>
        <strain evidence="5 6">1078</strain>
    </source>
</reference>
<evidence type="ECO:0000256" key="1">
    <source>
        <dbReference type="ARBA" id="ARBA00023122"/>
    </source>
</evidence>
<dbReference type="PIRSF" id="PIRSF036990">
    <property type="entry name" value="UCP036990_CBS_BON"/>
    <property type="match status" value="1"/>
</dbReference>
<dbReference type="Pfam" id="PF00571">
    <property type="entry name" value="CBS"/>
    <property type="match status" value="2"/>
</dbReference>
<dbReference type="SMART" id="SM00116">
    <property type="entry name" value="CBS"/>
    <property type="match status" value="2"/>
</dbReference>
<organism evidence="5 6">
    <name type="scientific">Rhizobium tumorigenes</name>
    <dbReference type="NCBI Taxonomy" id="2041385"/>
    <lineage>
        <taxon>Bacteria</taxon>
        <taxon>Pseudomonadati</taxon>
        <taxon>Pseudomonadota</taxon>
        <taxon>Alphaproteobacteria</taxon>
        <taxon>Hyphomicrobiales</taxon>
        <taxon>Rhizobiaceae</taxon>
        <taxon>Rhizobium/Agrobacterium group</taxon>
        <taxon>Rhizobium</taxon>
    </lineage>
</organism>
<dbReference type="InterPro" id="IPR046342">
    <property type="entry name" value="CBS_dom_sf"/>
</dbReference>
<dbReference type="PANTHER" id="PTHR43080">
    <property type="entry name" value="CBS DOMAIN-CONTAINING PROTEIN CBSX3, MITOCHONDRIAL"/>
    <property type="match status" value="1"/>
</dbReference>
<dbReference type="PROSITE" id="PS50914">
    <property type="entry name" value="BON"/>
    <property type="match status" value="1"/>
</dbReference>
<dbReference type="PANTHER" id="PTHR43080:SF26">
    <property type="entry name" value="REGULATORY PROTEIN"/>
    <property type="match status" value="1"/>
</dbReference>
<reference evidence="6" key="2">
    <citation type="journal article" date="2023" name="MicrobiologyOpen">
        <title>Genomics of the tumorigenes clade of the family Rhizobiaceae and description of Rhizobium rhododendri sp. nov.</title>
        <authorList>
            <person name="Kuzmanovic N."/>
            <person name="diCenzo G.C."/>
            <person name="Bunk B."/>
            <person name="Sproeer C."/>
            <person name="Fruehling A."/>
            <person name="Neumann-Schaal M."/>
            <person name="Overmann J."/>
            <person name="Smalla K."/>
        </authorList>
    </citation>
    <scope>NUCLEOTIDE SEQUENCE [LARGE SCALE GENOMIC DNA]</scope>
    <source>
        <strain evidence="6">1078</strain>
    </source>
</reference>
<dbReference type="Gene3D" id="3.30.1340.30">
    <property type="match status" value="1"/>
</dbReference>
<dbReference type="SUPFAM" id="SSF54631">
    <property type="entry name" value="CBS-domain pair"/>
    <property type="match status" value="1"/>
</dbReference>
<dbReference type="Pfam" id="PF04972">
    <property type="entry name" value="BON"/>
    <property type="match status" value="1"/>
</dbReference>
<dbReference type="EMBL" id="CP117255">
    <property type="protein sequence ID" value="WFR94921.1"/>
    <property type="molecule type" value="Genomic_DNA"/>
</dbReference>
<dbReference type="PROSITE" id="PS51371">
    <property type="entry name" value="CBS"/>
    <property type="match status" value="2"/>
</dbReference>
<dbReference type="CDD" id="cd04586">
    <property type="entry name" value="CBS_pair_BON_assoc"/>
    <property type="match status" value="1"/>
</dbReference>
<dbReference type="KEGG" id="rtu:PR017_14075"/>
<evidence type="ECO:0000259" key="3">
    <source>
        <dbReference type="PROSITE" id="PS50914"/>
    </source>
</evidence>
<dbReference type="Proteomes" id="UP000249499">
    <property type="component" value="Chromosome"/>
</dbReference>
<dbReference type="InterPro" id="IPR007055">
    <property type="entry name" value="BON_dom"/>
</dbReference>
<dbReference type="RefSeq" id="WP_111219851.1">
    <property type="nucleotide sequence ID" value="NZ_CP117255.1"/>
</dbReference>
<dbReference type="InterPro" id="IPR017080">
    <property type="entry name" value="UCP036990_CBS_BON"/>
</dbReference>
<feature type="domain" description="CBS" evidence="4">
    <location>
        <begin position="92"/>
        <end position="148"/>
    </location>
</feature>
<keyword evidence="1 2" id="KW-0129">CBS domain</keyword>
<name>A0AAF1K3Q3_9HYPH</name>
<accession>A0AAF1K3Q3</accession>
<dbReference type="AlphaFoldDB" id="A0AAF1K3Q3"/>
<gene>
    <name evidence="5" type="ORF">PR017_14075</name>
</gene>
<dbReference type="Gene3D" id="3.10.580.10">
    <property type="entry name" value="CBS-domain"/>
    <property type="match status" value="1"/>
</dbReference>
<evidence type="ECO:0000313" key="5">
    <source>
        <dbReference type="EMBL" id="WFR94921.1"/>
    </source>
</evidence>
<protein>
    <submittedName>
        <fullName evidence="5">CBS domain-containing protein</fullName>
    </submittedName>
</protein>
<feature type="domain" description="CBS" evidence="4">
    <location>
        <begin position="7"/>
        <end position="64"/>
    </location>
</feature>
<dbReference type="InterPro" id="IPR000644">
    <property type="entry name" value="CBS_dom"/>
</dbReference>
<evidence type="ECO:0000256" key="2">
    <source>
        <dbReference type="PROSITE-ProRule" id="PRU00703"/>
    </source>
</evidence>
<proteinExistence type="predicted"/>